<dbReference type="GO" id="GO:0003677">
    <property type="term" value="F:DNA binding"/>
    <property type="evidence" value="ECO:0007669"/>
    <property type="project" value="UniProtKB-KW"/>
</dbReference>
<dbReference type="GO" id="GO:0005524">
    <property type="term" value="F:ATP binding"/>
    <property type="evidence" value="ECO:0007669"/>
    <property type="project" value="UniProtKB-UniRule"/>
</dbReference>
<keyword evidence="5 14" id="KW-0347">Helicase</keyword>
<dbReference type="PANTHER" id="PTHR11070:SF67">
    <property type="entry name" value="DNA 3'-5' HELICASE"/>
    <property type="match status" value="1"/>
</dbReference>
<accession>A0A2S9STY5</accession>
<dbReference type="SUPFAM" id="SSF52540">
    <property type="entry name" value="P-loop containing nucleoside triphosphate hydrolases"/>
    <property type="match status" value="1"/>
</dbReference>
<evidence type="ECO:0000256" key="12">
    <source>
        <dbReference type="ARBA" id="ARBA00034808"/>
    </source>
</evidence>
<dbReference type="PANTHER" id="PTHR11070">
    <property type="entry name" value="UVRD / RECB / PCRA DNA HELICASE FAMILY MEMBER"/>
    <property type="match status" value="1"/>
</dbReference>
<dbReference type="PROSITE" id="PS51198">
    <property type="entry name" value="UVRD_HELICASE_ATP_BIND"/>
    <property type="match status" value="1"/>
</dbReference>
<dbReference type="Proteomes" id="UP000238649">
    <property type="component" value="Unassembled WGS sequence"/>
</dbReference>
<keyword evidence="2 14" id="KW-0547">Nucleotide-binding</keyword>
<keyword evidence="7 14" id="KW-0067">ATP-binding</keyword>
<keyword evidence="1" id="KW-0540">Nuclease</keyword>
<evidence type="ECO:0000256" key="4">
    <source>
        <dbReference type="ARBA" id="ARBA00022801"/>
    </source>
</evidence>
<gene>
    <name evidence="16" type="ORF">CJ671_04750</name>
</gene>
<reference evidence="16 17" key="1">
    <citation type="submission" date="2017-09" db="EMBL/GenBank/DDBJ databases">
        <title>Reassesment of A. cryaerophilus.</title>
        <authorList>
            <person name="Perez-Cataluna A."/>
            <person name="Collado L."/>
            <person name="Salgado O."/>
            <person name="Lefinanco V."/>
            <person name="Figueras M.J."/>
        </authorList>
    </citation>
    <scope>NUCLEOTIDE SEQUENCE [LARGE SCALE GENOMIC DNA]</scope>
    <source>
        <strain evidence="16 17">LMG 9871</strain>
    </source>
</reference>
<dbReference type="InterPro" id="IPR014017">
    <property type="entry name" value="DNA_helicase_UvrD-like_C"/>
</dbReference>
<feature type="domain" description="UvrD-like helicase ATP-binding" evidence="15">
    <location>
        <begin position="1"/>
        <end position="409"/>
    </location>
</feature>
<dbReference type="NCBIfam" id="NF010485">
    <property type="entry name" value="PRK13909.1-2"/>
    <property type="match status" value="1"/>
</dbReference>
<dbReference type="SUPFAM" id="SSF52980">
    <property type="entry name" value="Restriction endonuclease-like"/>
    <property type="match status" value="1"/>
</dbReference>
<dbReference type="InterPro" id="IPR011335">
    <property type="entry name" value="Restrct_endonuc-II-like"/>
</dbReference>
<keyword evidence="4 14" id="KW-0378">Hydrolase</keyword>
<dbReference type="InterPro" id="IPR027417">
    <property type="entry name" value="P-loop_NTPase"/>
</dbReference>
<dbReference type="InterPro" id="IPR011604">
    <property type="entry name" value="PDDEXK-like_dom_sf"/>
</dbReference>
<keyword evidence="10" id="KW-0413">Isomerase</keyword>
<evidence type="ECO:0000256" key="9">
    <source>
        <dbReference type="ARBA" id="ARBA00023204"/>
    </source>
</evidence>
<dbReference type="EMBL" id="NXGH01000010">
    <property type="protein sequence ID" value="PRM90032.1"/>
    <property type="molecule type" value="Genomic_DNA"/>
</dbReference>
<evidence type="ECO:0000256" key="11">
    <source>
        <dbReference type="ARBA" id="ARBA00034617"/>
    </source>
</evidence>
<evidence type="ECO:0000256" key="13">
    <source>
        <dbReference type="ARBA" id="ARBA00048988"/>
    </source>
</evidence>
<comment type="caution">
    <text evidence="16">The sequence shown here is derived from an EMBL/GenBank/DDBJ whole genome shotgun (WGS) entry which is preliminary data.</text>
</comment>
<organism evidence="16 17">
    <name type="scientific">Aliarcobacter cryaerophilus</name>
    <dbReference type="NCBI Taxonomy" id="28198"/>
    <lineage>
        <taxon>Bacteria</taxon>
        <taxon>Pseudomonadati</taxon>
        <taxon>Campylobacterota</taxon>
        <taxon>Epsilonproteobacteria</taxon>
        <taxon>Campylobacterales</taxon>
        <taxon>Arcobacteraceae</taxon>
        <taxon>Aliarcobacter</taxon>
    </lineage>
</organism>
<keyword evidence="6" id="KW-0269">Exonuclease</keyword>
<evidence type="ECO:0000313" key="16">
    <source>
        <dbReference type="EMBL" id="PRM90032.1"/>
    </source>
</evidence>
<protein>
    <recommendedName>
        <fullName evidence="12">DNA 3'-5' helicase</fullName>
        <ecNumber evidence="12">5.6.2.4</ecNumber>
    </recommendedName>
</protein>
<evidence type="ECO:0000256" key="10">
    <source>
        <dbReference type="ARBA" id="ARBA00023235"/>
    </source>
</evidence>
<dbReference type="AlphaFoldDB" id="A0A2S9STY5"/>
<sequence>MEKYLALKASAGSGKTFALTVRYISLLLLGAKPSEILTLTFTNKAAAEMSQRVFNTLQTLGDDEAYLNEIIKVSNFTKEQILGKKSLLIKLFINDSSSIFTIDKFVNKILREFCGYIGISDDFKISNDDMEILSYKFLQSLDENGFKELVEFSLYEKKKFNSIFELFKILIEKNENINPIQIDAKLLNLIKDDILEKAFKIKEHILNCSVASPSAIKAVSFTNFDELFSNTWIEKENIYDYSYFKKCANEEINSVFLELKDSFLNYYKLRTSYSLNKIFKLYINFKEFKKSFNIEKNYFEFNDISNLVYELLNNKINKDFLYFRLDSNYNHILIDEFQDTSILQYKILKPLIDEVIAGDSEKFKTFFYVGDPKQSIYRFRGGKRELFDFVLSENSNIKLENLNTNYRSSKNIIDFVNNTFLNLPNYDYLAQKSIRKDGFVEVVEDSNLQSEDKFLGIFNKINELLNSGINPNDIAILCYTNSDVLELFYYLKEKLPTIKIRTDMSSKLINQQNVKALINAIKYIYFKENIYRENFNALVGKDINSEFLLDIDLNELSVENVIHFIATYFDIVDENIIKLIEQSGTYFNIVDFIYEIDKLDISIENSENSGLQILTIFKSKGLEFHTTILIDRIKRKNHDKSSLLFDYENINLQNIYYKVSGYENFDLEYKKALEKEKNLNLDDEKNVLYVALTRAKNNLIVFKKEKSSVFDILNITAFKFGNLILSEVVHTKNSNKKITYEPLNLGKQDIKSSKDNNIVNSDILKSKYFGLATHYTLEMMSNFDEKALNHSLNLSKTKYFNYLDEFDFISIKKIIQNLIKNDKFINLIKYAQIVNEQALIYNEEIKVIDLLLYKEDRFIIVDYKTTTEVLYSHKTQVEYYKKAVCEIFNTKSVYGYLIYLKEDSVDILEV</sequence>
<evidence type="ECO:0000259" key="15">
    <source>
        <dbReference type="PROSITE" id="PS51198"/>
    </source>
</evidence>
<dbReference type="InterPro" id="IPR014016">
    <property type="entry name" value="UvrD-like_ATP-bd"/>
</dbReference>
<evidence type="ECO:0000256" key="7">
    <source>
        <dbReference type="ARBA" id="ARBA00022840"/>
    </source>
</evidence>
<dbReference type="OrthoDB" id="9810135at2"/>
<evidence type="ECO:0000256" key="5">
    <source>
        <dbReference type="ARBA" id="ARBA00022806"/>
    </source>
</evidence>
<dbReference type="Pfam" id="PF13361">
    <property type="entry name" value="UvrD_C"/>
    <property type="match status" value="2"/>
</dbReference>
<evidence type="ECO:0000256" key="1">
    <source>
        <dbReference type="ARBA" id="ARBA00022722"/>
    </source>
</evidence>
<comment type="catalytic activity">
    <reaction evidence="11">
        <text>Couples ATP hydrolysis with the unwinding of duplex DNA by translocating in the 3'-5' direction.</text>
        <dbReference type="EC" id="5.6.2.4"/>
    </reaction>
</comment>
<dbReference type="GO" id="GO:0005829">
    <property type="term" value="C:cytosol"/>
    <property type="evidence" value="ECO:0007669"/>
    <property type="project" value="TreeGrafter"/>
</dbReference>
<evidence type="ECO:0000256" key="8">
    <source>
        <dbReference type="ARBA" id="ARBA00023125"/>
    </source>
</evidence>
<name>A0A2S9STY5_9BACT</name>
<feature type="binding site" evidence="14">
    <location>
        <begin position="9"/>
        <end position="16"/>
    </location>
    <ligand>
        <name>ATP</name>
        <dbReference type="ChEBI" id="CHEBI:30616"/>
    </ligand>
</feature>
<evidence type="ECO:0000256" key="3">
    <source>
        <dbReference type="ARBA" id="ARBA00022763"/>
    </source>
</evidence>
<proteinExistence type="predicted"/>
<keyword evidence="8" id="KW-0238">DNA-binding</keyword>
<keyword evidence="9" id="KW-0234">DNA repair</keyword>
<evidence type="ECO:0000256" key="6">
    <source>
        <dbReference type="ARBA" id="ARBA00022839"/>
    </source>
</evidence>
<dbReference type="Gene3D" id="3.40.50.300">
    <property type="entry name" value="P-loop containing nucleotide triphosphate hydrolases"/>
    <property type="match status" value="4"/>
</dbReference>
<dbReference type="InterPro" id="IPR000212">
    <property type="entry name" value="DNA_helicase_UvrD/REP"/>
</dbReference>
<evidence type="ECO:0000256" key="2">
    <source>
        <dbReference type="ARBA" id="ARBA00022741"/>
    </source>
</evidence>
<evidence type="ECO:0000256" key="14">
    <source>
        <dbReference type="PROSITE-ProRule" id="PRU00560"/>
    </source>
</evidence>
<dbReference type="RefSeq" id="WP_105911573.1">
    <property type="nucleotide sequence ID" value="NZ_NXGH01000010.1"/>
</dbReference>
<dbReference type="EC" id="5.6.2.4" evidence="12"/>
<dbReference type="GO" id="GO:0043138">
    <property type="term" value="F:3'-5' DNA helicase activity"/>
    <property type="evidence" value="ECO:0007669"/>
    <property type="project" value="UniProtKB-EC"/>
</dbReference>
<keyword evidence="3" id="KW-0227">DNA damage</keyword>
<comment type="catalytic activity">
    <reaction evidence="13">
        <text>ATP + H2O = ADP + phosphate + H(+)</text>
        <dbReference type="Rhea" id="RHEA:13065"/>
        <dbReference type="ChEBI" id="CHEBI:15377"/>
        <dbReference type="ChEBI" id="CHEBI:15378"/>
        <dbReference type="ChEBI" id="CHEBI:30616"/>
        <dbReference type="ChEBI" id="CHEBI:43474"/>
        <dbReference type="ChEBI" id="CHEBI:456216"/>
        <dbReference type="EC" id="5.6.2.4"/>
    </reaction>
</comment>
<evidence type="ECO:0000313" key="17">
    <source>
        <dbReference type="Proteomes" id="UP000238649"/>
    </source>
</evidence>
<dbReference type="GO" id="GO:0000725">
    <property type="term" value="P:recombinational repair"/>
    <property type="evidence" value="ECO:0007669"/>
    <property type="project" value="TreeGrafter"/>
</dbReference>
<dbReference type="Pfam" id="PF00580">
    <property type="entry name" value="UvrD-helicase"/>
    <property type="match status" value="1"/>
</dbReference>
<dbReference type="GO" id="GO:0004527">
    <property type="term" value="F:exonuclease activity"/>
    <property type="evidence" value="ECO:0007669"/>
    <property type="project" value="UniProtKB-KW"/>
</dbReference>
<dbReference type="Gene3D" id="3.90.320.10">
    <property type="match status" value="1"/>
</dbReference>